<dbReference type="GO" id="GO:0006351">
    <property type="term" value="P:DNA-templated transcription"/>
    <property type="evidence" value="ECO:0007669"/>
    <property type="project" value="InterPro"/>
</dbReference>
<dbReference type="GO" id="GO:0000978">
    <property type="term" value="F:RNA polymerase II cis-regulatory region sequence-specific DNA binding"/>
    <property type="evidence" value="ECO:0007669"/>
    <property type="project" value="TreeGrafter"/>
</dbReference>
<feature type="domain" description="Zn(2)-C6 fungal-type" evidence="7">
    <location>
        <begin position="24"/>
        <end position="54"/>
    </location>
</feature>
<dbReference type="PROSITE" id="PS00463">
    <property type="entry name" value="ZN2_CY6_FUNGAL_1"/>
    <property type="match status" value="1"/>
</dbReference>
<dbReference type="Proteomes" id="UP000053789">
    <property type="component" value="Unassembled WGS sequence"/>
</dbReference>
<evidence type="ECO:0000256" key="6">
    <source>
        <dbReference type="SAM" id="MobiDB-lite"/>
    </source>
</evidence>
<dbReference type="InterPro" id="IPR001138">
    <property type="entry name" value="Zn2Cys6_DnaBD"/>
</dbReference>
<dbReference type="GeneID" id="27703981"/>
<dbReference type="CDD" id="cd12148">
    <property type="entry name" value="fungal_TF_MHR"/>
    <property type="match status" value="1"/>
</dbReference>
<dbReference type="CDD" id="cd00067">
    <property type="entry name" value="GAL4"/>
    <property type="match status" value="1"/>
</dbReference>
<accession>A0A0D2HVD1</accession>
<evidence type="ECO:0000313" key="8">
    <source>
        <dbReference type="EMBL" id="KIW88484.1"/>
    </source>
</evidence>
<keyword evidence="2" id="KW-0805">Transcription regulation</keyword>
<dbReference type="RefSeq" id="XP_016615153.1">
    <property type="nucleotide sequence ID" value="XM_016768766.1"/>
</dbReference>
<evidence type="ECO:0000256" key="3">
    <source>
        <dbReference type="ARBA" id="ARBA00023125"/>
    </source>
</evidence>
<keyword evidence="4" id="KW-0804">Transcription</keyword>
<name>A0A0D2HVD1_CLAB1</name>
<dbReference type="SUPFAM" id="SSF57701">
    <property type="entry name" value="Zn2/Cys6 DNA-binding domain"/>
    <property type="match status" value="1"/>
</dbReference>
<dbReference type="GO" id="GO:0005634">
    <property type="term" value="C:nucleus"/>
    <property type="evidence" value="ECO:0007669"/>
    <property type="project" value="TreeGrafter"/>
</dbReference>
<dbReference type="PANTHER" id="PTHR47424">
    <property type="entry name" value="REGULATORY PROTEIN GAL4"/>
    <property type="match status" value="1"/>
</dbReference>
<dbReference type="EMBL" id="KN846999">
    <property type="protein sequence ID" value="KIW88484.1"/>
    <property type="molecule type" value="Genomic_DNA"/>
</dbReference>
<evidence type="ECO:0000313" key="9">
    <source>
        <dbReference type="Proteomes" id="UP000053789"/>
    </source>
</evidence>
<dbReference type="Gene3D" id="4.10.240.10">
    <property type="entry name" value="Zn(2)-C6 fungal-type DNA-binding domain"/>
    <property type="match status" value="1"/>
</dbReference>
<feature type="region of interest" description="Disordered" evidence="6">
    <location>
        <begin position="198"/>
        <end position="225"/>
    </location>
</feature>
<gene>
    <name evidence="8" type="ORF">Z519_11053</name>
</gene>
<organism evidence="8 9">
    <name type="scientific">Cladophialophora bantiana (strain ATCC 10958 / CBS 173.52 / CDC B-1940 / NIH 8579)</name>
    <name type="common">Xylohypha bantiana</name>
    <dbReference type="NCBI Taxonomy" id="1442370"/>
    <lineage>
        <taxon>Eukaryota</taxon>
        <taxon>Fungi</taxon>
        <taxon>Dikarya</taxon>
        <taxon>Ascomycota</taxon>
        <taxon>Pezizomycotina</taxon>
        <taxon>Eurotiomycetes</taxon>
        <taxon>Chaetothyriomycetidae</taxon>
        <taxon>Chaetothyriales</taxon>
        <taxon>Herpotrichiellaceae</taxon>
        <taxon>Cladophialophora</taxon>
    </lineage>
</organism>
<dbReference type="Pfam" id="PF04082">
    <property type="entry name" value="Fungal_trans"/>
    <property type="match status" value="1"/>
</dbReference>
<keyword evidence="5" id="KW-0539">Nucleus</keyword>
<keyword evidence="1" id="KW-0479">Metal-binding</keyword>
<dbReference type="OrthoDB" id="3364175at2759"/>
<evidence type="ECO:0000256" key="2">
    <source>
        <dbReference type="ARBA" id="ARBA00023015"/>
    </source>
</evidence>
<dbReference type="GO" id="GO:0000435">
    <property type="term" value="P:positive regulation of transcription from RNA polymerase II promoter by galactose"/>
    <property type="evidence" value="ECO:0007669"/>
    <property type="project" value="TreeGrafter"/>
</dbReference>
<evidence type="ECO:0000256" key="5">
    <source>
        <dbReference type="ARBA" id="ARBA00023242"/>
    </source>
</evidence>
<dbReference type="GO" id="GO:0008270">
    <property type="term" value="F:zinc ion binding"/>
    <property type="evidence" value="ECO:0007669"/>
    <property type="project" value="InterPro"/>
</dbReference>
<dbReference type="InterPro" id="IPR036864">
    <property type="entry name" value="Zn2-C6_fun-type_DNA-bd_sf"/>
</dbReference>
<keyword evidence="9" id="KW-1185">Reference proteome</keyword>
<keyword evidence="3" id="KW-0238">DNA-binding</keyword>
<evidence type="ECO:0000256" key="1">
    <source>
        <dbReference type="ARBA" id="ARBA00022723"/>
    </source>
</evidence>
<sequence>MPPSHPRDPRPEPPRSKRQRTALACDSCRVRKTKCDGARPSCGICVDLEFVCNYTQPVRRQQSIPSEADSPIESRLRAIEQSLRLLAANIGILPATKTRDRTTASFLGLTSPSSSTDTPFDSSSHLSGQQARVPHGADQILVNPQPDTSQNDTVDGMVVITFADDATAACFGPSSNSAFFSTINDAVDQMRNVPARHHGDTVCEQQDSTHFSRPVSPNPSPRRNPPLSLAVDDVNCFILPKKETIIELLDRFFTGFGMLFPYIYKKTFLDGIADMESTSFRGVRRPWLCLLNTIMAFATSGAVYPHRGQNQTDAEIYLQRALKVLQDISLQSANLEAVQALLLILQYLQGTQQSARTWTLQGLTVHAAFQIGLHSPAENAKYGPLEREIRKRCWHMCCIMDRTCSMTFGRPQSIRQDYQLVELPQDVDFETLGSESRQEQVPSRVNGVSVVAAFVQSIKLYALVGLILQTVYQNNIQTKEILPTSKVFQNIMAIEPQLAAWKTELPSHIRLQTRDTIVEATNPAVSDTPTDITMSLVLTLRFLHTRMLLHRRMLVCFLQNRRSTTDTDGERHFLMNFGKASVEMCLSAALDILDILKNNSPSSTRPPILTTWWFQIYYGKLCFVFPCCRTRADDL</sequence>
<dbReference type="Pfam" id="PF00172">
    <property type="entry name" value="Zn_clus"/>
    <property type="match status" value="1"/>
</dbReference>
<feature type="compositionally biased region" description="Low complexity" evidence="6">
    <location>
        <begin position="110"/>
        <end position="124"/>
    </location>
</feature>
<dbReference type="VEuPathDB" id="FungiDB:Z519_11053"/>
<dbReference type="PROSITE" id="PS50048">
    <property type="entry name" value="ZN2_CY6_FUNGAL_2"/>
    <property type="match status" value="1"/>
</dbReference>
<evidence type="ECO:0000256" key="4">
    <source>
        <dbReference type="ARBA" id="ARBA00023163"/>
    </source>
</evidence>
<dbReference type="InterPro" id="IPR051127">
    <property type="entry name" value="Fungal_SecMet_Regulators"/>
</dbReference>
<dbReference type="AlphaFoldDB" id="A0A0D2HVD1"/>
<protein>
    <recommendedName>
        <fullName evidence="7">Zn(2)-C6 fungal-type domain-containing protein</fullName>
    </recommendedName>
</protein>
<dbReference type="HOGENOM" id="CLU_008511_0_2_1"/>
<evidence type="ECO:0000259" key="7">
    <source>
        <dbReference type="PROSITE" id="PS50048"/>
    </source>
</evidence>
<reference evidence="8" key="1">
    <citation type="submission" date="2015-01" db="EMBL/GenBank/DDBJ databases">
        <title>The Genome Sequence of Cladophialophora bantiana CBS 173.52.</title>
        <authorList>
            <consortium name="The Broad Institute Genomics Platform"/>
            <person name="Cuomo C."/>
            <person name="de Hoog S."/>
            <person name="Gorbushina A."/>
            <person name="Stielow B."/>
            <person name="Teixiera M."/>
            <person name="Abouelleil A."/>
            <person name="Chapman S.B."/>
            <person name="Priest M."/>
            <person name="Young S.K."/>
            <person name="Wortman J."/>
            <person name="Nusbaum C."/>
            <person name="Birren B."/>
        </authorList>
    </citation>
    <scope>NUCLEOTIDE SEQUENCE [LARGE SCALE GENOMIC DNA]</scope>
    <source>
        <strain evidence="8">CBS 173.52</strain>
    </source>
</reference>
<feature type="region of interest" description="Disordered" evidence="6">
    <location>
        <begin position="106"/>
        <end position="133"/>
    </location>
</feature>
<dbReference type="SMART" id="SM00906">
    <property type="entry name" value="Fungal_trans"/>
    <property type="match status" value="1"/>
</dbReference>
<proteinExistence type="predicted"/>
<dbReference type="GO" id="GO:0000981">
    <property type="term" value="F:DNA-binding transcription factor activity, RNA polymerase II-specific"/>
    <property type="evidence" value="ECO:0007669"/>
    <property type="project" value="InterPro"/>
</dbReference>
<dbReference type="InterPro" id="IPR007219">
    <property type="entry name" value="XnlR_reg_dom"/>
</dbReference>
<dbReference type="SMART" id="SM00066">
    <property type="entry name" value="GAL4"/>
    <property type="match status" value="1"/>
</dbReference>
<dbReference type="PANTHER" id="PTHR47424:SF3">
    <property type="entry name" value="REGULATORY PROTEIN GAL4"/>
    <property type="match status" value="1"/>
</dbReference>